<dbReference type="GeneID" id="85321604"/>
<sequence length="260" mass="28747">MGGRIECYLDITSMYSYLGFLELLKNREALASHNVEIEYHPVLLGAINAESGNGGDAGNKPPWMLPAKATYLVYDMQRSIARFPGLVLQAPEDLMAVSMTVAPLRALHFIKRKYPRKTFETSLHYLFHCFWTPPNANLCPPENLATALSEVPADFGSIPARASSTAAPLFSADEVQAIVAATSSQEVKEQLKAATKEALDRGAFGNPWLWVTNNRTGKAEPFFGSDRFHFVYKFLDLPFQDVTLLSSSLEQVSTGDKPKL</sequence>
<dbReference type="Proteomes" id="UP001172101">
    <property type="component" value="Unassembled WGS sequence"/>
</dbReference>
<dbReference type="InterPro" id="IPR036249">
    <property type="entry name" value="Thioredoxin-like_sf"/>
</dbReference>
<comment type="catalytic activity">
    <reaction evidence="4">
        <text>RX + glutathione = an S-substituted glutathione + a halide anion + H(+)</text>
        <dbReference type="Rhea" id="RHEA:16437"/>
        <dbReference type="ChEBI" id="CHEBI:15378"/>
        <dbReference type="ChEBI" id="CHEBI:16042"/>
        <dbReference type="ChEBI" id="CHEBI:17792"/>
        <dbReference type="ChEBI" id="CHEBI:57925"/>
        <dbReference type="ChEBI" id="CHEBI:90779"/>
        <dbReference type="EC" id="2.5.1.18"/>
    </reaction>
</comment>
<evidence type="ECO:0000259" key="7">
    <source>
        <dbReference type="Pfam" id="PF01323"/>
    </source>
</evidence>
<dbReference type="SUPFAM" id="SSF52833">
    <property type="entry name" value="Thioredoxin-like"/>
    <property type="match status" value="1"/>
</dbReference>
<organism evidence="8 9">
    <name type="scientific">Lasiosphaeria miniovina</name>
    <dbReference type="NCBI Taxonomy" id="1954250"/>
    <lineage>
        <taxon>Eukaryota</taxon>
        <taxon>Fungi</taxon>
        <taxon>Dikarya</taxon>
        <taxon>Ascomycota</taxon>
        <taxon>Pezizomycotina</taxon>
        <taxon>Sordariomycetes</taxon>
        <taxon>Sordariomycetidae</taxon>
        <taxon>Sordariales</taxon>
        <taxon>Lasiosphaeriaceae</taxon>
        <taxon>Lasiosphaeria</taxon>
    </lineage>
</organism>
<feature type="domain" description="DSBA-like thioredoxin" evidence="7">
    <location>
        <begin position="5"/>
        <end position="234"/>
    </location>
</feature>
<evidence type="ECO:0000256" key="5">
    <source>
        <dbReference type="ARBA" id="ARBA00073833"/>
    </source>
</evidence>
<comment type="caution">
    <text evidence="8">The sequence shown here is derived from an EMBL/GenBank/DDBJ whole genome shotgun (WGS) entry which is preliminary data.</text>
</comment>
<dbReference type="GO" id="GO:0004602">
    <property type="term" value="F:glutathione peroxidase activity"/>
    <property type="evidence" value="ECO:0007669"/>
    <property type="project" value="TreeGrafter"/>
</dbReference>
<keyword evidence="3" id="KW-0808">Transferase</keyword>
<dbReference type="AlphaFoldDB" id="A0AA40A4G7"/>
<gene>
    <name evidence="8" type="ORF">B0T26DRAFT_652085</name>
</gene>
<proteinExistence type="inferred from homology"/>
<dbReference type="GO" id="GO:0005777">
    <property type="term" value="C:peroxisome"/>
    <property type="evidence" value="ECO:0007669"/>
    <property type="project" value="TreeGrafter"/>
</dbReference>
<protein>
    <recommendedName>
        <fullName evidence="5">Glutathione S-transferase kappa 1</fullName>
        <ecNumber evidence="2">2.5.1.18</ecNumber>
    </recommendedName>
    <alternativeName>
        <fullName evidence="6">GST class-kappa</fullName>
    </alternativeName>
</protein>
<keyword evidence="9" id="KW-1185">Reference proteome</keyword>
<evidence type="ECO:0000313" key="8">
    <source>
        <dbReference type="EMBL" id="KAK0709109.1"/>
    </source>
</evidence>
<dbReference type="InterPro" id="IPR001853">
    <property type="entry name" value="DSBA-like_thioredoxin_dom"/>
</dbReference>
<evidence type="ECO:0000256" key="6">
    <source>
        <dbReference type="ARBA" id="ARBA00083519"/>
    </source>
</evidence>
<evidence type="ECO:0000256" key="2">
    <source>
        <dbReference type="ARBA" id="ARBA00012452"/>
    </source>
</evidence>
<accession>A0AA40A4G7</accession>
<dbReference type="Pfam" id="PF01323">
    <property type="entry name" value="DSBA"/>
    <property type="match status" value="1"/>
</dbReference>
<dbReference type="EMBL" id="JAUIRO010000006">
    <property type="protein sequence ID" value="KAK0709109.1"/>
    <property type="molecule type" value="Genomic_DNA"/>
</dbReference>
<evidence type="ECO:0000256" key="1">
    <source>
        <dbReference type="ARBA" id="ARBA00006494"/>
    </source>
</evidence>
<evidence type="ECO:0000256" key="3">
    <source>
        <dbReference type="ARBA" id="ARBA00022679"/>
    </source>
</evidence>
<name>A0AA40A4G7_9PEZI</name>
<dbReference type="GO" id="GO:0006749">
    <property type="term" value="P:glutathione metabolic process"/>
    <property type="evidence" value="ECO:0007669"/>
    <property type="project" value="TreeGrafter"/>
</dbReference>
<dbReference type="RefSeq" id="XP_060292413.1">
    <property type="nucleotide sequence ID" value="XM_060438334.1"/>
</dbReference>
<dbReference type="Gene3D" id="3.40.30.10">
    <property type="entry name" value="Glutaredoxin"/>
    <property type="match status" value="1"/>
</dbReference>
<dbReference type="GO" id="GO:0004364">
    <property type="term" value="F:glutathione transferase activity"/>
    <property type="evidence" value="ECO:0007669"/>
    <property type="project" value="UniProtKB-EC"/>
</dbReference>
<dbReference type="GO" id="GO:0005739">
    <property type="term" value="C:mitochondrion"/>
    <property type="evidence" value="ECO:0007669"/>
    <property type="project" value="TreeGrafter"/>
</dbReference>
<reference evidence="8" key="1">
    <citation type="submission" date="2023-06" db="EMBL/GenBank/DDBJ databases">
        <title>Genome-scale phylogeny and comparative genomics of the fungal order Sordariales.</title>
        <authorList>
            <consortium name="Lawrence Berkeley National Laboratory"/>
            <person name="Hensen N."/>
            <person name="Bonometti L."/>
            <person name="Westerberg I."/>
            <person name="Brannstrom I.O."/>
            <person name="Guillou S."/>
            <person name="Cros-Aarteil S."/>
            <person name="Calhoun S."/>
            <person name="Haridas S."/>
            <person name="Kuo A."/>
            <person name="Mondo S."/>
            <person name="Pangilinan J."/>
            <person name="Riley R."/>
            <person name="LaButti K."/>
            <person name="Andreopoulos B."/>
            <person name="Lipzen A."/>
            <person name="Chen C."/>
            <person name="Yanf M."/>
            <person name="Daum C."/>
            <person name="Ng V."/>
            <person name="Clum A."/>
            <person name="Steindorff A."/>
            <person name="Ohm R."/>
            <person name="Martin F."/>
            <person name="Silar P."/>
            <person name="Natvig D."/>
            <person name="Lalanne C."/>
            <person name="Gautier V."/>
            <person name="Ament-velasquez S.L."/>
            <person name="Kruys A."/>
            <person name="Hutchinson M.I."/>
            <person name="Powell A.J."/>
            <person name="Barry K."/>
            <person name="Miller A.N."/>
            <person name="Grigoriev I.V."/>
            <person name="Debuchy R."/>
            <person name="Gladieux P."/>
            <person name="Thoren M.H."/>
            <person name="Johannesson H."/>
        </authorList>
    </citation>
    <scope>NUCLEOTIDE SEQUENCE</scope>
    <source>
        <strain evidence="8">SMH2392-1A</strain>
    </source>
</reference>
<dbReference type="InterPro" id="IPR051924">
    <property type="entry name" value="GST_Kappa/NadH"/>
</dbReference>
<evidence type="ECO:0000256" key="4">
    <source>
        <dbReference type="ARBA" id="ARBA00047960"/>
    </source>
</evidence>
<dbReference type="PANTHER" id="PTHR42943">
    <property type="entry name" value="GLUTATHIONE S-TRANSFERASE KAPPA"/>
    <property type="match status" value="1"/>
</dbReference>
<dbReference type="PANTHER" id="PTHR42943:SF13">
    <property type="entry name" value="GLUTATHIONE S-TRANSFERASE KAPPA-RELATED"/>
    <property type="match status" value="1"/>
</dbReference>
<dbReference type="EC" id="2.5.1.18" evidence="2"/>
<comment type="similarity">
    <text evidence="1">Belongs to the GST superfamily. Kappa family.</text>
</comment>
<dbReference type="FunFam" id="3.40.30.10:FF:000096">
    <property type="entry name" value="Glutathione S-transferase kappa"/>
    <property type="match status" value="1"/>
</dbReference>
<evidence type="ECO:0000313" key="9">
    <source>
        <dbReference type="Proteomes" id="UP001172101"/>
    </source>
</evidence>